<comment type="caution">
    <text evidence="3">The sequence shown here is derived from an EMBL/GenBank/DDBJ whole genome shotgun (WGS) entry which is preliminary data.</text>
</comment>
<reference evidence="3" key="1">
    <citation type="submission" date="2021-01" db="EMBL/GenBank/DDBJ databases">
        <title>Whole genome shotgun sequence of Virgisporangium aurantiacum NBRC 16421.</title>
        <authorList>
            <person name="Komaki H."/>
            <person name="Tamura T."/>
        </authorList>
    </citation>
    <scope>NUCLEOTIDE SEQUENCE</scope>
    <source>
        <strain evidence="3">NBRC 16421</strain>
    </source>
</reference>
<accession>A0A8J4E3C4</accession>
<proteinExistence type="predicted"/>
<evidence type="ECO:0000313" key="4">
    <source>
        <dbReference type="Proteomes" id="UP000612585"/>
    </source>
</evidence>
<dbReference type="Proteomes" id="UP000612585">
    <property type="component" value="Unassembled WGS sequence"/>
</dbReference>
<dbReference type="AlphaFoldDB" id="A0A8J4E3C4"/>
<name>A0A8J4E3C4_9ACTN</name>
<keyword evidence="2" id="KW-0812">Transmembrane</keyword>
<keyword evidence="2" id="KW-0472">Membrane</keyword>
<feature type="compositionally biased region" description="Basic and acidic residues" evidence="1">
    <location>
        <begin position="1"/>
        <end position="43"/>
    </location>
</feature>
<organism evidence="3 4">
    <name type="scientific">Virgisporangium aurantiacum</name>
    <dbReference type="NCBI Taxonomy" id="175570"/>
    <lineage>
        <taxon>Bacteria</taxon>
        <taxon>Bacillati</taxon>
        <taxon>Actinomycetota</taxon>
        <taxon>Actinomycetes</taxon>
        <taxon>Micromonosporales</taxon>
        <taxon>Micromonosporaceae</taxon>
        <taxon>Virgisporangium</taxon>
    </lineage>
</organism>
<dbReference type="EMBL" id="BOPG01000049">
    <property type="protein sequence ID" value="GIJ59951.1"/>
    <property type="molecule type" value="Genomic_DNA"/>
</dbReference>
<feature type="region of interest" description="Disordered" evidence="1">
    <location>
        <begin position="1"/>
        <end position="55"/>
    </location>
</feature>
<dbReference type="InterPro" id="IPR025324">
    <property type="entry name" value="DUF4230"/>
</dbReference>
<feature type="transmembrane region" description="Helical" evidence="2">
    <location>
        <begin position="65"/>
        <end position="88"/>
    </location>
</feature>
<keyword evidence="2" id="KW-1133">Transmembrane helix</keyword>
<protein>
    <recommendedName>
        <fullName evidence="5">DUF4230 domain-containing protein</fullName>
    </recommendedName>
</protein>
<evidence type="ECO:0000313" key="3">
    <source>
        <dbReference type="EMBL" id="GIJ59951.1"/>
    </source>
</evidence>
<evidence type="ECO:0000256" key="1">
    <source>
        <dbReference type="SAM" id="MobiDB-lite"/>
    </source>
</evidence>
<evidence type="ECO:0000256" key="2">
    <source>
        <dbReference type="SAM" id="Phobius"/>
    </source>
</evidence>
<sequence length="271" mass="30162">MGTIESHKGGDTMAERTEAEVRRDPPTAEYPEVREREGERQTEEIPDPAPAPATSVSSNRFLRGLFWVIASIGLVMAMIVGAQSVGWLPEFKNPFATEKQDRSQPPLLNSIQDLSRYVAAEGNFQVIIDVQENRKYIPDFLVNDRVLFVAAGTVEAYVDFGNIGEGAIKASEDRRTVEITLPEPQMGKPNIDPENSRVFSQSRGLLNRIKDAFSNDPNRMAEVYQLAEERIAEAANASTMGERAKENTKKMLEGLLRSLGYQVITITYKAP</sequence>
<keyword evidence="4" id="KW-1185">Reference proteome</keyword>
<gene>
    <name evidence="3" type="ORF">Vau01_074670</name>
</gene>
<evidence type="ECO:0008006" key="5">
    <source>
        <dbReference type="Google" id="ProtNLM"/>
    </source>
</evidence>
<dbReference type="Pfam" id="PF14014">
    <property type="entry name" value="DUF4230"/>
    <property type="match status" value="1"/>
</dbReference>